<proteinExistence type="predicted"/>
<dbReference type="RefSeq" id="WP_012156638.1">
    <property type="nucleotide sequence ID" value="NC_009901.1"/>
</dbReference>
<feature type="compositionally biased region" description="Basic and acidic residues" evidence="1">
    <location>
        <begin position="123"/>
        <end position="134"/>
    </location>
</feature>
<dbReference type="KEGG" id="spl:Spea_3426"/>
<feature type="compositionally biased region" description="Low complexity" evidence="1">
    <location>
        <begin position="135"/>
        <end position="160"/>
    </location>
</feature>
<dbReference type="HOGENOM" id="CLU_997287_0_0_6"/>
<name>A8H852_SHEPA</name>
<dbReference type="Proteomes" id="UP000002608">
    <property type="component" value="Chromosome"/>
</dbReference>
<dbReference type="EMBL" id="CP000851">
    <property type="protein sequence ID" value="ABV88739.1"/>
    <property type="molecule type" value="Genomic_DNA"/>
</dbReference>
<keyword evidence="3" id="KW-1185">Reference proteome</keyword>
<sequence length="320" mass="36057">MLDAICLFDDSNPVTYSVFKFQKLSDLDIEKYRQALVCPACAGKAYYRKASKDGKAACFGSRYHNADCREFKPSAAKEREELHAIEVNQLLVDSDAMIIDFSRQPSQSKARLIKSELAKNELGKHESANEDISQKAKSASASQSVSQSTSQLTSESAALSGHEANARSDAQQATPSKRIAKEGLEKLLNSLMRGSELAESDLWVYTDDKYRWRAKNLFVNFADAEPTENGSPRMYWGTVSHIDKEQLWLNPADTKEVGIPIDKIAEPLKQRFGLNERRDFEGAAIILFGKCFWNKAKTRKIIQLWNNDLNRVFISKSEEN</sequence>
<gene>
    <name evidence="2" type="ordered locus">Spea_3426</name>
</gene>
<protein>
    <submittedName>
        <fullName evidence="2">Uncharacterized protein</fullName>
    </submittedName>
</protein>
<evidence type="ECO:0000313" key="3">
    <source>
        <dbReference type="Proteomes" id="UP000002608"/>
    </source>
</evidence>
<dbReference type="AlphaFoldDB" id="A8H852"/>
<reference evidence="2 3" key="1">
    <citation type="submission" date="2007-10" db="EMBL/GenBank/DDBJ databases">
        <title>Complete sequence of Shewanella pealeana ATCC 700345.</title>
        <authorList>
            <consortium name="US DOE Joint Genome Institute"/>
            <person name="Copeland A."/>
            <person name="Lucas S."/>
            <person name="Lapidus A."/>
            <person name="Barry K."/>
            <person name="Glavina del Rio T."/>
            <person name="Dalin E."/>
            <person name="Tice H."/>
            <person name="Pitluck S."/>
            <person name="Chertkov O."/>
            <person name="Brettin T."/>
            <person name="Bruce D."/>
            <person name="Detter J.C."/>
            <person name="Han C."/>
            <person name="Schmutz J."/>
            <person name="Larimer F."/>
            <person name="Land M."/>
            <person name="Hauser L."/>
            <person name="Kyrpides N."/>
            <person name="Kim E."/>
            <person name="Zhao J.-S.Z."/>
            <person name="Manno D."/>
            <person name="Hawari J."/>
            <person name="Richardson P."/>
        </authorList>
    </citation>
    <scope>NUCLEOTIDE SEQUENCE [LARGE SCALE GENOMIC DNA]</scope>
    <source>
        <strain evidence="3">ATCC 700345 / ANG-SQ1</strain>
    </source>
</reference>
<dbReference type="eggNOG" id="COG3596">
    <property type="taxonomic scope" value="Bacteria"/>
</dbReference>
<evidence type="ECO:0000313" key="2">
    <source>
        <dbReference type="EMBL" id="ABV88739.1"/>
    </source>
</evidence>
<dbReference type="OrthoDB" id="6212140at2"/>
<accession>A8H852</accession>
<organism evidence="2 3">
    <name type="scientific">Shewanella pealeana (strain ATCC 700345 / ANG-SQ1)</name>
    <dbReference type="NCBI Taxonomy" id="398579"/>
    <lineage>
        <taxon>Bacteria</taxon>
        <taxon>Pseudomonadati</taxon>
        <taxon>Pseudomonadota</taxon>
        <taxon>Gammaproteobacteria</taxon>
        <taxon>Alteromonadales</taxon>
        <taxon>Shewanellaceae</taxon>
        <taxon>Shewanella</taxon>
    </lineage>
</organism>
<feature type="region of interest" description="Disordered" evidence="1">
    <location>
        <begin position="123"/>
        <end position="178"/>
    </location>
</feature>
<evidence type="ECO:0000256" key="1">
    <source>
        <dbReference type="SAM" id="MobiDB-lite"/>
    </source>
</evidence>